<evidence type="ECO:0000256" key="1">
    <source>
        <dbReference type="ARBA" id="ARBA00005695"/>
    </source>
</evidence>
<dbReference type="PANTHER" id="PTHR30290">
    <property type="entry name" value="PERIPLASMIC BINDING COMPONENT OF ABC TRANSPORTER"/>
    <property type="match status" value="1"/>
</dbReference>
<dbReference type="AlphaFoldDB" id="A0A1N6RD34"/>
<dbReference type="PIRSF" id="PIRSF002741">
    <property type="entry name" value="MppA"/>
    <property type="match status" value="1"/>
</dbReference>
<name>A0A1N6RD34_9SPIO</name>
<proteinExistence type="inferred from homology"/>
<keyword evidence="4" id="KW-1133">Transmembrane helix</keyword>
<feature type="transmembrane region" description="Helical" evidence="4">
    <location>
        <begin position="25"/>
        <end position="46"/>
    </location>
</feature>
<dbReference type="STRING" id="159291.SAMN05920897_10662"/>
<keyword evidence="3" id="KW-0732">Signal</keyword>
<sequence length="635" mass="72659">MWISSAAGGSRFGLSRTGGVFRRGLALTVTAGLATILAVSLAMGLAGCSREPEVSREEAQLLREQRRSALLQQTSYRPGPPEYRPGQPGGTFVATLTSDPKSFNDLTARDGDTRAIVNLLSDYLADYDVYRREFIPRMASFSVEVDHEEDKLRVFYTLRDDLYWTTPDSDPETWIPVTADDIVFWYDQVEGNPSLRLPGYPGQFVEMPDGSSARVTVEKIDQRRVVFTFPRIVANPVLSTNMRVWPRHIFEPAKEKGGSEALLDVLSVDTDVMTIPSVGPYHIVEYTPGVRTVMKRNPAYWRRDEAGQRLPYIERLIYRIVPDDNTAYLLFREGSKDSHSVRPEQLDELLRIGKRDFTIYRGGASLGASFFTFNQNPANINPQRHRWFMQREFRQAMSSLLNRPRIARQVYRSLASPAYHFFAPPNPFFDEDIRLEYTYNPERALELLAGIGITPGEDGLLYDDRGNHIEFTISLGAENTAGIDMANIFADELENVGITARVRPIDFQNLVERISSTFDWEVVLVALGVNYWPESGSNVWQSSGNFHIWHPLQETPATEWEARVDYLYNEGRFTLDQERRKEIYDEFQRIILTELPLLYTVHPFSFFAIRDRWQNVYFDTLGGSDSMYYFLQGAP</sequence>
<protein>
    <submittedName>
        <fullName evidence="6">Peptide/nickel transport system substrate-binding protein</fullName>
    </submittedName>
</protein>
<gene>
    <name evidence="6" type="ORF">SAMN05920897_10662</name>
</gene>
<evidence type="ECO:0000313" key="6">
    <source>
        <dbReference type="EMBL" id="SIQ26790.1"/>
    </source>
</evidence>
<dbReference type="GO" id="GO:0030288">
    <property type="term" value="C:outer membrane-bounded periplasmic space"/>
    <property type="evidence" value="ECO:0007669"/>
    <property type="project" value="UniProtKB-ARBA"/>
</dbReference>
<keyword evidence="7" id="KW-1185">Reference proteome</keyword>
<dbReference type="GO" id="GO:0043190">
    <property type="term" value="C:ATP-binding cassette (ABC) transporter complex"/>
    <property type="evidence" value="ECO:0007669"/>
    <property type="project" value="InterPro"/>
</dbReference>
<dbReference type="InterPro" id="IPR000914">
    <property type="entry name" value="SBP_5_dom"/>
</dbReference>
<evidence type="ECO:0000256" key="4">
    <source>
        <dbReference type="SAM" id="Phobius"/>
    </source>
</evidence>
<dbReference type="Pfam" id="PF00496">
    <property type="entry name" value="SBP_bac_5"/>
    <property type="match status" value="1"/>
</dbReference>
<dbReference type="Gene3D" id="3.40.190.10">
    <property type="entry name" value="Periplasmic binding protein-like II"/>
    <property type="match status" value="1"/>
</dbReference>
<dbReference type="CDD" id="cd08500">
    <property type="entry name" value="PBP2_NikA_DppA_OppA_like_4"/>
    <property type="match status" value="1"/>
</dbReference>
<dbReference type="GO" id="GO:1904680">
    <property type="term" value="F:peptide transmembrane transporter activity"/>
    <property type="evidence" value="ECO:0007669"/>
    <property type="project" value="TreeGrafter"/>
</dbReference>
<dbReference type="GO" id="GO:0015833">
    <property type="term" value="P:peptide transport"/>
    <property type="evidence" value="ECO:0007669"/>
    <property type="project" value="TreeGrafter"/>
</dbReference>
<dbReference type="InterPro" id="IPR030678">
    <property type="entry name" value="Peptide/Ni-bd"/>
</dbReference>
<reference evidence="6 7" key="1">
    <citation type="submission" date="2017-01" db="EMBL/GenBank/DDBJ databases">
        <authorList>
            <person name="Mah S.A."/>
            <person name="Swanson W.J."/>
            <person name="Moy G.W."/>
            <person name="Vacquier V.D."/>
        </authorList>
    </citation>
    <scope>NUCLEOTIDE SEQUENCE [LARGE SCALE GENOMIC DNA]</scope>
    <source>
        <strain evidence="6 7">ASpG1</strain>
    </source>
</reference>
<evidence type="ECO:0000256" key="2">
    <source>
        <dbReference type="ARBA" id="ARBA00022448"/>
    </source>
</evidence>
<dbReference type="Gene3D" id="3.10.105.10">
    <property type="entry name" value="Dipeptide-binding Protein, Domain 3"/>
    <property type="match status" value="1"/>
</dbReference>
<keyword evidence="4" id="KW-0472">Membrane</keyword>
<dbReference type="InterPro" id="IPR039424">
    <property type="entry name" value="SBP_5"/>
</dbReference>
<dbReference type="SUPFAM" id="SSF53850">
    <property type="entry name" value="Periplasmic binding protein-like II"/>
    <property type="match status" value="1"/>
</dbReference>
<dbReference type="Proteomes" id="UP000186400">
    <property type="component" value="Unassembled WGS sequence"/>
</dbReference>
<accession>A0A1N6RD34</accession>
<organism evidence="6 7">
    <name type="scientific">Alkalispirochaeta americana</name>
    <dbReference type="NCBI Taxonomy" id="159291"/>
    <lineage>
        <taxon>Bacteria</taxon>
        <taxon>Pseudomonadati</taxon>
        <taxon>Spirochaetota</taxon>
        <taxon>Spirochaetia</taxon>
        <taxon>Spirochaetales</taxon>
        <taxon>Spirochaetaceae</taxon>
        <taxon>Alkalispirochaeta</taxon>
    </lineage>
</organism>
<dbReference type="PANTHER" id="PTHR30290:SF9">
    <property type="entry name" value="OLIGOPEPTIDE-BINDING PROTEIN APPA"/>
    <property type="match status" value="1"/>
</dbReference>
<evidence type="ECO:0000256" key="3">
    <source>
        <dbReference type="ARBA" id="ARBA00022729"/>
    </source>
</evidence>
<evidence type="ECO:0000313" key="7">
    <source>
        <dbReference type="Proteomes" id="UP000186400"/>
    </source>
</evidence>
<comment type="similarity">
    <text evidence="1">Belongs to the bacterial solute-binding protein 5 family.</text>
</comment>
<evidence type="ECO:0000259" key="5">
    <source>
        <dbReference type="Pfam" id="PF00496"/>
    </source>
</evidence>
<feature type="domain" description="Solute-binding protein family 5" evidence="5">
    <location>
        <begin position="146"/>
        <end position="539"/>
    </location>
</feature>
<keyword evidence="2" id="KW-0813">Transport</keyword>
<dbReference type="EMBL" id="FTMS01000006">
    <property type="protein sequence ID" value="SIQ26790.1"/>
    <property type="molecule type" value="Genomic_DNA"/>
</dbReference>
<keyword evidence="4" id="KW-0812">Transmembrane</keyword>